<name>A0ABD5Z6S4_9EURY</name>
<dbReference type="InterPro" id="IPR029000">
    <property type="entry name" value="Cyclophilin-like_dom_sf"/>
</dbReference>
<keyword evidence="3" id="KW-1185">Reference proteome</keyword>
<dbReference type="SUPFAM" id="SSF50891">
    <property type="entry name" value="Cyclophilin-like"/>
    <property type="match status" value="1"/>
</dbReference>
<dbReference type="EMBL" id="JBHTAR010000011">
    <property type="protein sequence ID" value="MFC7200878.1"/>
    <property type="molecule type" value="Genomic_DNA"/>
</dbReference>
<sequence>MSDADLTVAVDDHELAADWVEENPETRAAIREALPLAGDATRWGDELYFRTSVDVDPESSRLEVATGALAYWAQGNALCLFWGPTPASDGDAPKAAGPVNVVARVRDVDALDSVDGGAQVRVEET</sequence>
<protein>
    <submittedName>
        <fullName evidence="2">Cyclophilin-like family protein</fullName>
    </submittedName>
</protein>
<gene>
    <name evidence="2" type="ORF">ACFQJ9_15930</name>
</gene>
<proteinExistence type="predicted"/>
<dbReference type="Pfam" id="PF04126">
    <property type="entry name" value="Cyclophil_like"/>
    <property type="match status" value="1"/>
</dbReference>
<dbReference type="AlphaFoldDB" id="A0ABD5Z6S4"/>
<organism evidence="2 3">
    <name type="scientific">Halospeciosus flavus</name>
    <dbReference type="NCBI Taxonomy" id="3032283"/>
    <lineage>
        <taxon>Archaea</taxon>
        <taxon>Methanobacteriati</taxon>
        <taxon>Methanobacteriota</taxon>
        <taxon>Stenosarchaea group</taxon>
        <taxon>Halobacteria</taxon>
        <taxon>Halobacteriales</taxon>
        <taxon>Halobacteriaceae</taxon>
        <taxon>Halospeciosus</taxon>
    </lineage>
</organism>
<accession>A0ABD5Z6S4</accession>
<dbReference type="InterPro" id="IPR025658">
    <property type="entry name" value="Cyclophilin_TM1367"/>
</dbReference>
<feature type="domain" description="Cyclophilin TM1367-like" evidence="1">
    <location>
        <begin position="6"/>
        <end position="123"/>
    </location>
</feature>
<evidence type="ECO:0000313" key="3">
    <source>
        <dbReference type="Proteomes" id="UP001596447"/>
    </source>
</evidence>
<comment type="caution">
    <text evidence="2">The sequence shown here is derived from an EMBL/GenBank/DDBJ whole genome shotgun (WGS) entry which is preliminary data.</text>
</comment>
<dbReference type="Proteomes" id="UP001596447">
    <property type="component" value="Unassembled WGS sequence"/>
</dbReference>
<reference evidence="2 3" key="1">
    <citation type="journal article" date="2019" name="Int. J. Syst. Evol. Microbiol.">
        <title>The Global Catalogue of Microorganisms (GCM) 10K type strain sequencing project: providing services to taxonomists for standard genome sequencing and annotation.</title>
        <authorList>
            <consortium name="The Broad Institute Genomics Platform"/>
            <consortium name="The Broad Institute Genome Sequencing Center for Infectious Disease"/>
            <person name="Wu L."/>
            <person name="Ma J."/>
        </authorList>
    </citation>
    <scope>NUCLEOTIDE SEQUENCE [LARGE SCALE GENOMIC DNA]</scope>
    <source>
        <strain evidence="2 3">XZGYJ-43</strain>
    </source>
</reference>
<evidence type="ECO:0000259" key="1">
    <source>
        <dbReference type="Pfam" id="PF04126"/>
    </source>
</evidence>
<dbReference type="RefSeq" id="WP_279527641.1">
    <property type="nucleotide sequence ID" value="NZ_CP122312.1"/>
</dbReference>
<dbReference type="Gene3D" id="2.40.100.20">
    <property type="match status" value="1"/>
</dbReference>
<evidence type="ECO:0000313" key="2">
    <source>
        <dbReference type="EMBL" id="MFC7200878.1"/>
    </source>
</evidence>